<evidence type="ECO:0000313" key="4">
    <source>
        <dbReference type="Proteomes" id="UP000594638"/>
    </source>
</evidence>
<dbReference type="Gramene" id="OE9A041172T2">
    <property type="protein sequence ID" value="OE9A041172C2"/>
    <property type="gene ID" value="OE9A041172"/>
</dbReference>
<feature type="compositionally biased region" description="Polar residues" evidence="1">
    <location>
        <begin position="121"/>
        <end position="130"/>
    </location>
</feature>
<dbReference type="PROSITE" id="PS00028">
    <property type="entry name" value="ZINC_FINGER_C2H2_1"/>
    <property type="match status" value="1"/>
</dbReference>
<proteinExistence type="predicted"/>
<feature type="compositionally biased region" description="Low complexity" evidence="1">
    <location>
        <begin position="68"/>
        <end position="90"/>
    </location>
</feature>
<dbReference type="SMART" id="SM00355">
    <property type="entry name" value="ZnF_C2H2"/>
    <property type="match status" value="3"/>
</dbReference>
<name>A0A8S0QC66_OLEEU</name>
<accession>A0A8S0QC66</accession>
<dbReference type="AlphaFoldDB" id="A0A8S0QC66"/>
<dbReference type="SMART" id="SM00451">
    <property type="entry name" value="ZnF_U1"/>
    <property type="match status" value="3"/>
</dbReference>
<gene>
    <name evidence="3" type="ORF">OLEA9_A041172</name>
</gene>
<dbReference type="Gene3D" id="3.30.160.60">
    <property type="entry name" value="Classic Zinc Finger"/>
    <property type="match status" value="3"/>
</dbReference>
<dbReference type="SUPFAM" id="SSF57667">
    <property type="entry name" value="beta-beta-alpha zinc fingers"/>
    <property type="match status" value="3"/>
</dbReference>
<dbReference type="EMBL" id="CACTIH010001808">
    <property type="protein sequence ID" value="CAA2963267.1"/>
    <property type="molecule type" value="Genomic_DNA"/>
</dbReference>
<reference evidence="3 4" key="1">
    <citation type="submission" date="2019-12" db="EMBL/GenBank/DDBJ databases">
        <authorList>
            <person name="Alioto T."/>
            <person name="Alioto T."/>
            <person name="Gomez Garrido J."/>
        </authorList>
    </citation>
    <scope>NUCLEOTIDE SEQUENCE [LARGE SCALE GENOMIC DNA]</scope>
</reference>
<keyword evidence="4" id="KW-1185">Reference proteome</keyword>
<dbReference type="InterPro" id="IPR003604">
    <property type="entry name" value="Matrin/U1-like-C_Znf_C2H2"/>
</dbReference>
<dbReference type="GO" id="GO:0008270">
    <property type="term" value="F:zinc ion binding"/>
    <property type="evidence" value="ECO:0007669"/>
    <property type="project" value="InterPro"/>
</dbReference>
<dbReference type="Proteomes" id="UP000594638">
    <property type="component" value="Unassembled WGS sequence"/>
</dbReference>
<dbReference type="Pfam" id="PF12874">
    <property type="entry name" value="zf-met"/>
    <property type="match status" value="3"/>
</dbReference>
<sequence>MEEVRTVDPLVEQAVQRVVAYQKKIKAPSSASEVKKSYSPSPSFNDWVPRGSISDTRRNREFTPQVLSSIKSPRFSSSSPMPNNRRGSSSTLNVPSSREHPRPKTPTPHSNGWIGFDSVSKPPSSTQVLPSTEIPIRHNLSSTLSRVPSHDLISSANVITPYQLSVKNQVPTLNPCPRSRLNVIQTHSCLKRKATDCNVNITNNLVRNLSCDLCQVSCSSALTLQQHVEGRTHQAKLKWMQLNKNGKEQNQHSQPRCDVCKIFCPDRTALDMHLKGKKHKAKLHELELGQKNGGENGAMILWCELCHVPCMNEDCFKSHLKGKKHIARVYNVKKKLKIET</sequence>
<evidence type="ECO:0000259" key="2">
    <source>
        <dbReference type="PROSITE" id="PS00028"/>
    </source>
</evidence>
<dbReference type="OrthoDB" id="434647at2759"/>
<comment type="caution">
    <text evidence="3">The sequence shown here is derived from an EMBL/GenBank/DDBJ whole genome shotgun (WGS) entry which is preliminary data.</text>
</comment>
<dbReference type="InterPro" id="IPR036236">
    <property type="entry name" value="Znf_C2H2_sf"/>
</dbReference>
<dbReference type="InterPro" id="IPR013087">
    <property type="entry name" value="Znf_C2H2_type"/>
</dbReference>
<dbReference type="GO" id="GO:0003676">
    <property type="term" value="F:nucleic acid binding"/>
    <property type="evidence" value="ECO:0007669"/>
    <property type="project" value="InterPro"/>
</dbReference>
<feature type="region of interest" description="Disordered" evidence="1">
    <location>
        <begin position="23"/>
        <end position="132"/>
    </location>
</feature>
<evidence type="ECO:0000313" key="3">
    <source>
        <dbReference type="EMBL" id="CAA2963267.1"/>
    </source>
</evidence>
<organism evidence="3 4">
    <name type="scientific">Olea europaea subsp. europaea</name>
    <dbReference type="NCBI Taxonomy" id="158383"/>
    <lineage>
        <taxon>Eukaryota</taxon>
        <taxon>Viridiplantae</taxon>
        <taxon>Streptophyta</taxon>
        <taxon>Embryophyta</taxon>
        <taxon>Tracheophyta</taxon>
        <taxon>Spermatophyta</taxon>
        <taxon>Magnoliopsida</taxon>
        <taxon>eudicotyledons</taxon>
        <taxon>Gunneridae</taxon>
        <taxon>Pentapetalae</taxon>
        <taxon>asterids</taxon>
        <taxon>lamiids</taxon>
        <taxon>Lamiales</taxon>
        <taxon>Oleaceae</taxon>
        <taxon>Oleeae</taxon>
        <taxon>Olea</taxon>
    </lineage>
</organism>
<protein>
    <submittedName>
        <fullName evidence="3">Zinc finger RNA-binding -like</fullName>
    </submittedName>
</protein>
<dbReference type="PANTHER" id="PTHR47487:SF8">
    <property type="entry name" value="OS08G0270900 PROTEIN"/>
    <property type="match status" value="1"/>
</dbReference>
<evidence type="ECO:0000256" key="1">
    <source>
        <dbReference type="SAM" id="MobiDB-lite"/>
    </source>
</evidence>
<dbReference type="PANTHER" id="PTHR47487">
    <property type="entry name" value="OS06G0651300 PROTEIN-RELATED"/>
    <property type="match status" value="1"/>
</dbReference>
<feature type="domain" description="C2H2-type" evidence="2">
    <location>
        <begin position="211"/>
        <end position="233"/>
    </location>
</feature>